<feature type="transmembrane region" description="Helical" evidence="1">
    <location>
        <begin position="111"/>
        <end position="135"/>
    </location>
</feature>
<dbReference type="AlphaFoldDB" id="A0A919Q8X3"/>
<evidence type="ECO:0008006" key="4">
    <source>
        <dbReference type="Google" id="ProtNLM"/>
    </source>
</evidence>
<keyword evidence="1" id="KW-0812">Transmembrane</keyword>
<dbReference type="Proteomes" id="UP000640052">
    <property type="component" value="Unassembled WGS sequence"/>
</dbReference>
<feature type="transmembrane region" description="Helical" evidence="1">
    <location>
        <begin position="48"/>
        <end position="68"/>
    </location>
</feature>
<gene>
    <name evidence="2" type="ORF">Aph01nite_11550</name>
</gene>
<keyword evidence="1" id="KW-0472">Membrane</keyword>
<dbReference type="Pfam" id="PF06197">
    <property type="entry name" value="DUF998"/>
    <property type="match status" value="1"/>
</dbReference>
<evidence type="ECO:0000313" key="3">
    <source>
        <dbReference type="Proteomes" id="UP000640052"/>
    </source>
</evidence>
<dbReference type="EMBL" id="BOOA01000006">
    <property type="protein sequence ID" value="GIH22845.1"/>
    <property type="molecule type" value="Genomic_DNA"/>
</dbReference>
<name>A0A919Q8X3_9ACTN</name>
<feature type="transmembrane region" description="Helical" evidence="1">
    <location>
        <begin position="172"/>
        <end position="193"/>
    </location>
</feature>
<keyword evidence="1" id="KW-1133">Transmembrane helix</keyword>
<proteinExistence type="predicted"/>
<evidence type="ECO:0000256" key="1">
    <source>
        <dbReference type="SAM" id="Phobius"/>
    </source>
</evidence>
<organism evidence="2 3">
    <name type="scientific">Acrocarpospora phusangensis</name>
    <dbReference type="NCBI Taxonomy" id="1070424"/>
    <lineage>
        <taxon>Bacteria</taxon>
        <taxon>Bacillati</taxon>
        <taxon>Actinomycetota</taxon>
        <taxon>Actinomycetes</taxon>
        <taxon>Streptosporangiales</taxon>
        <taxon>Streptosporangiaceae</taxon>
        <taxon>Acrocarpospora</taxon>
    </lineage>
</organism>
<keyword evidence="3" id="KW-1185">Reference proteome</keyword>
<feature type="transmembrane region" description="Helical" evidence="1">
    <location>
        <begin position="147"/>
        <end position="166"/>
    </location>
</feature>
<feature type="transmembrane region" description="Helical" evidence="1">
    <location>
        <begin position="75"/>
        <end position="91"/>
    </location>
</feature>
<dbReference type="InterPro" id="IPR009339">
    <property type="entry name" value="DUF998"/>
</dbReference>
<accession>A0A919Q8X3</accession>
<evidence type="ECO:0000313" key="2">
    <source>
        <dbReference type="EMBL" id="GIH22845.1"/>
    </source>
</evidence>
<dbReference type="RefSeq" id="WP_204039678.1">
    <property type="nucleotide sequence ID" value="NZ_BOOA01000006.1"/>
</dbReference>
<reference evidence="2" key="1">
    <citation type="submission" date="2021-01" db="EMBL/GenBank/DDBJ databases">
        <title>Whole genome shotgun sequence of Acrocarpospora phusangensis NBRC 108782.</title>
        <authorList>
            <person name="Komaki H."/>
            <person name="Tamura T."/>
        </authorList>
    </citation>
    <scope>NUCLEOTIDE SEQUENCE</scope>
    <source>
        <strain evidence="2">NBRC 108782</strain>
    </source>
</reference>
<protein>
    <recommendedName>
        <fullName evidence="4">DUF998 domain-containing protein</fullName>
    </recommendedName>
</protein>
<sequence>MFALAGPVLFAALIAVTVILQYDWLVSAGQDPLTTSPVSVNAWGPYGLLQYAAFAIIGLSTLVLTAGLHRVPGGRVATLVPLALLGLALLAETARCDCEGGFTNANPLPGAIHTIGFFGLMLALLAATFATWWRLRRTPGWSFQARWSLVTGIALLPLFIVGDLVPELGIPGFYLFLILGPLQWLTILAWKLLTETRAASVSS</sequence>
<comment type="caution">
    <text evidence="2">The sequence shown here is derived from an EMBL/GenBank/DDBJ whole genome shotgun (WGS) entry which is preliminary data.</text>
</comment>